<keyword evidence="2" id="KW-1185">Reference proteome</keyword>
<dbReference type="InterPro" id="IPR009645">
    <property type="entry name" value="GguC"/>
</dbReference>
<evidence type="ECO:0000313" key="2">
    <source>
        <dbReference type="Proteomes" id="UP001595818"/>
    </source>
</evidence>
<evidence type="ECO:0000313" key="1">
    <source>
        <dbReference type="EMBL" id="MFC4874985.1"/>
    </source>
</evidence>
<organism evidence="1 2">
    <name type="scientific">Negadavirga shengliensis</name>
    <dbReference type="NCBI Taxonomy" id="1389218"/>
    <lineage>
        <taxon>Bacteria</taxon>
        <taxon>Pseudomonadati</taxon>
        <taxon>Bacteroidota</taxon>
        <taxon>Cytophagia</taxon>
        <taxon>Cytophagales</taxon>
        <taxon>Cyclobacteriaceae</taxon>
        <taxon>Negadavirga</taxon>
    </lineage>
</organism>
<dbReference type="InterPro" id="IPR036663">
    <property type="entry name" value="Fumarylacetoacetase_C_sf"/>
</dbReference>
<protein>
    <submittedName>
        <fullName evidence="1">AraD1 family protein</fullName>
    </submittedName>
</protein>
<reference evidence="2" key="1">
    <citation type="journal article" date="2019" name="Int. J. Syst. Evol. Microbiol.">
        <title>The Global Catalogue of Microorganisms (GCM) 10K type strain sequencing project: providing services to taxonomists for standard genome sequencing and annotation.</title>
        <authorList>
            <consortium name="The Broad Institute Genomics Platform"/>
            <consortium name="The Broad Institute Genome Sequencing Center for Infectious Disease"/>
            <person name="Wu L."/>
            <person name="Ma J."/>
        </authorList>
    </citation>
    <scope>NUCLEOTIDE SEQUENCE [LARGE SCALE GENOMIC DNA]</scope>
    <source>
        <strain evidence="2">CGMCC 4.7466</strain>
    </source>
</reference>
<comment type="caution">
    <text evidence="1">The sequence shown here is derived from an EMBL/GenBank/DDBJ whole genome shotgun (WGS) entry which is preliminary data.</text>
</comment>
<gene>
    <name evidence="1" type="primary">araD1</name>
    <name evidence="1" type="ORF">ACFPFU_25000</name>
</gene>
<dbReference type="PIRSF" id="PIRSF033905">
    <property type="entry name" value="UCP033905"/>
    <property type="match status" value="1"/>
</dbReference>
<accession>A0ABV9TAM3</accession>
<dbReference type="RefSeq" id="WP_377069369.1">
    <property type="nucleotide sequence ID" value="NZ_JBHSJJ010000026.1"/>
</dbReference>
<dbReference type="Gene3D" id="3.90.850.10">
    <property type="entry name" value="Fumarylacetoacetase-like, C-terminal domain"/>
    <property type="match status" value="1"/>
</dbReference>
<name>A0ABV9TAM3_9BACT</name>
<dbReference type="Proteomes" id="UP001595818">
    <property type="component" value="Unassembled WGS sequence"/>
</dbReference>
<sequence>MKRVIQFLDEDNRPAVGKVDGESILVISDSRSVYELVGKAFNSGTTLLNQVDIAAIGYVEEYERLIRENRVLLPLTHPDPYHAWITGTGLTHLGSASSRDAMHQKIKNQDQDSLTDSMRMFQMGLENGKMANSIPANQPEWFYKGNGLMAINPGGTLTSPSFALDGGEEPEIAGLYVISPKGDPVRIGFALGNEFSDHKMEKINYLYLAHSKLRPCSYGPELVLDELPSHLEGTCRILRNKNTLWKKAFQTGEANMSHNFANLEYHQFKYPMFCQPGDVHIHYMGTSVLSFADGITLKKGDQIEIAIPEFGKPLVNTFAVQE</sequence>
<dbReference type="EMBL" id="JBHSJJ010000026">
    <property type="protein sequence ID" value="MFC4874985.1"/>
    <property type="molecule type" value="Genomic_DNA"/>
</dbReference>
<dbReference type="NCBIfam" id="NF040903">
    <property type="entry name" value="GguC"/>
    <property type="match status" value="1"/>
</dbReference>
<proteinExistence type="predicted"/>
<dbReference type="SUPFAM" id="SSF56529">
    <property type="entry name" value="FAH"/>
    <property type="match status" value="1"/>
</dbReference>